<dbReference type="RefSeq" id="WP_145669445.1">
    <property type="nucleotide sequence ID" value="NZ_VITK01000012.1"/>
</dbReference>
<dbReference type="AlphaFoldDB" id="A0A560D4J0"/>
<organism evidence="1 2">
    <name type="scientific">Bradyrhizobium stylosanthis</name>
    <dbReference type="NCBI Taxonomy" id="1803665"/>
    <lineage>
        <taxon>Bacteria</taxon>
        <taxon>Pseudomonadati</taxon>
        <taxon>Pseudomonadota</taxon>
        <taxon>Alphaproteobacteria</taxon>
        <taxon>Hyphomicrobiales</taxon>
        <taxon>Nitrobacteraceae</taxon>
        <taxon>Bradyrhizobium</taxon>
    </lineage>
</organism>
<reference evidence="1 2" key="1">
    <citation type="submission" date="2019-06" db="EMBL/GenBank/DDBJ databases">
        <title>Genomic Encyclopedia of Type Strains, Phase IV (KMG-V): Genome sequencing to study the core and pangenomes of soil and plant-associated prokaryotes.</title>
        <authorList>
            <person name="Whitman W."/>
        </authorList>
    </citation>
    <scope>NUCLEOTIDE SEQUENCE [LARGE SCALE GENOMIC DNA]</scope>
    <source>
        <strain evidence="1 2">BR 510</strain>
    </source>
</reference>
<name>A0A560D4J0_9BRAD</name>
<sequence>MSLRSLKRSTRPISTVERIDLTHITFSQLDFLGSDRIIFNRGDGRGIGLKVCLAAIIKSSFAIAWDEMSTTTAAIDGLRIAWDFRIYCRSYRKLFIQRALST</sequence>
<accession>A0A560D4J0</accession>
<comment type="caution">
    <text evidence="1">The sequence shown here is derived from an EMBL/GenBank/DDBJ whole genome shotgun (WGS) entry which is preliminary data.</text>
</comment>
<keyword evidence="2" id="KW-1185">Reference proteome</keyword>
<dbReference type="Proteomes" id="UP000319949">
    <property type="component" value="Unassembled WGS sequence"/>
</dbReference>
<proteinExistence type="predicted"/>
<dbReference type="EMBL" id="VITK01000012">
    <property type="protein sequence ID" value="TWA92026.1"/>
    <property type="molecule type" value="Genomic_DNA"/>
</dbReference>
<gene>
    <name evidence="1" type="ORF">FBZ96_11232</name>
</gene>
<protein>
    <submittedName>
        <fullName evidence="1">Uncharacterized protein</fullName>
    </submittedName>
</protein>
<evidence type="ECO:0000313" key="2">
    <source>
        <dbReference type="Proteomes" id="UP000319949"/>
    </source>
</evidence>
<evidence type="ECO:0000313" key="1">
    <source>
        <dbReference type="EMBL" id="TWA92026.1"/>
    </source>
</evidence>